<proteinExistence type="predicted"/>
<dbReference type="Proteomes" id="UP001595839">
    <property type="component" value="Unassembled WGS sequence"/>
</dbReference>
<protein>
    <recommendedName>
        <fullName evidence="4">ATP-grasp ribosomal peptide maturase</fullName>
    </recommendedName>
</protein>
<evidence type="ECO:0000313" key="3">
    <source>
        <dbReference type="Proteomes" id="UP001595839"/>
    </source>
</evidence>
<dbReference type="EMBL" id="JBHSFK010000012">
    <property type="protein sequence ID" value="MFC4501774.1"/>
    <property type="molecule type" value="Genomic_DNA"/>
</dbReference>
<comment type="caution">
    <text evidence="2">The sequence shown here is derived from an EMBL/GenBank/DDBJ whole genome shotgun (WGS) entry which is preliminary data.</text>
</comment>
<name>A0ABV9ARE4_9ACTN</name>
<evidence type="ECO:0008006" key="4">
    <source>
        <dbReference type="Google" id="ProtNLM"/>
    </source>
</evidence>
<dbReference type="PANTHER" id="PTHR21621">
    <property type="entry name" value="RIBOSOMAL PROTEIN S6 MODIFICATION PROTEIN"/>
    <property type="match status" value="1"/>
</dbReference>
<accession>A0ABV9ARE4</accession>
<sequence length="330" mass="36008">MLVVAAPGDLSADLVVRELTGRGTDVHRIDPNDLVKPGVLRLTGYADNEPLRFLLADEHRTTPSAAIVSVFWWHPDAPEGWSQGESRAVLEGLLYGLEGVLWVNHPHRAAAAKPGPGQLKQAATLGFRTPHTIYTNDPEEAVRFAGEHNGRAVCKTLTGHSERFVPARIVTAGEIEADADAVSRAVHYFQQPVEKVYDIRLTVIGDRLFPCKINGKGGKLDWRVVPEEELSFEPVAVSQPLVKKIQKLMGQLGLEYAALDFAVDSHGTWWFLEANPSGQFGFVQAATGMVISRSIAEHLVETAMATRVFTPDGGHRASSGSGRRRPRSAD</sequence>
<dbReference type="PANTHER" id="PTHR21621:SF0">
    <property type="entry name" value="BETA-CITRYLGLUTAMATE SYNTHASE B-RELATED"/>
    <property type="match status" value="1"/>
</dbReference>
<evidence type="ECO:0000256" key="1">
    <source>
        <dbReference type="SAM" id="MobiDB-lite"/>
    </source>
</evidence>
<dbReference type="RefSeq" id="WP_381173704.1">
    <property type="nucleotide sequence ID" value="NZ_JBHSFK010000012.1"/>
</dbReference>
<feature type="region of interest" description="Disordered" evidence="1">
    <location>
        <begin position="310"/>
        <end position="330"/>
    </location>
</feature>
<dbReference type="SUPFAM" id="SSF56059">
    <property type="entry name" value="Glutathione synthetase ATP-binding domain-like"/>
    <property type="match status" value="1"/>
</dbReference>
<reference evidence="3" key="1">
    <citation type="journal article" date="2019" name="Int. J. Syst. Evol. Microbiol.">
        <title>The Global Catalogue of Microorganisms (GCM) 10K type strain sequencing project: providing services to taxonomists for standard genome sequencing and annotation.</title>
        <authorList>
            <consortium name="The Broad Institute Genomics Platform"/>
            <consortium name="The Broad Institute Genome Sequencing Center for Infectious Disease"/>
            <person name="Wu L."/>
            <person name="Ma J."/>
        </authorList>
    </citation>
    <scope>NUCLEOTIDE SEQUENCE [LARGE SCALE GENOMIC DNA]</scope>
    <source>
        <strain evidence="3">CGMCC 4.7177</strain>
    </source>
</reference>
<organism evidence="2 3">
    <name type="scientific">Streptomyces vulcanius</name>
    <dbReference type="NCBI Taxonomy" id="1441876"/>
    <lineage>
        <taxon>Bacteria</taxon>
        <taxon>Bacillati</taxon>
        <taxon>Actinomycetota</taxon>
        <taxon>Actinomycetes</taxon>
        <taxon>Kitasatosporales</taxon>
        <taxon>Streptomycetaceae</taxon>
        <taxon>Streptomyces</taxon>
    </lineage>
</organism>
<dbReference type="Gene3D" id="3.30.470.20">
    <property type="entry name" value="ATP-grasp fold, B domain"/>
    <property type="match status" value="1"/>
</dbReference>
<keyword evidence="3" id="KW-1185">Reference proteome</keyword>
<gene>
    <name evidence="2" type="ORF">ACFPIH_19940</name>
</gene>
<evidence type="ECO:0000313" key="2">
    <source>
        <dbReference type="EMBL" id="MFC4501774.1"/>
    </source>
</evidence>